<keyword evidence="2" id="KW-1185">Reference proteome</keyword>
<name>A0A858BTR3_9FIRM</name>
<dbReference type="Proteomes" id="UP000466848">
    <property type="component" value="Chromosome"/>
</dbReference>
<dbReference type="InterPro" id="IPR011044">
    <property type="entry name" value="Quino_amine_DH_bsu"/>
</dbReference>
<proteinExistence type="predicted"/>
<dbReference type="SUPFAM" id="SSF50969">
    <property type="entry name" value="YVTN repeat-like/Quinoprotein amine dehydrogenase"/>
    <property type="match status" value="1"/>
</dbReference>
<gene>
    <name evidence="1" type="ORF">Ami103574_08295</name>
</gene>
<evidence type="ECO:0000313" key="2">
    <source>
        <dbReference type="Proteomes" id="UP000466848"/>
    </source>
</evidence>
<dbReference type="EMBL" id="CP048649">
    <property type="protein sequence ID" value="QIB69323.1"/>
    <property type="molecule type" value="Genomic_DNA"/>
</dbReference>
<protein>
    <submittedName>
        <fullName evidence="1">Uncharacterized protein</fullName>
    </submittedName>
</protein>
<evidence type="ECO:0000313" key="1">
    <source>
        <dbReference type="EMBL" id="QIB69323.1"/>
    </source>
</evidence>
<dbReference type="RefSeq" id="WP_163066488.1">
    <property type="nucleotide sequence ID" value="NZ_CP048649.1"/>
</dbReference>
<accession>A0A858BTR3</accession>
<dbReference type="KEGG" id="abut:Ami103574_08295"/>
<sequence length="2163" mass="240578">MINNLILRNGIAFLLIMTLIFSGSFLYPGEAYAQVVEKLVTKYHLDIGVQQIWGTEDKYGTIIWDDDVGPGGSMYVSTSIPLPKEVYNVKAYQYSSKKFDWNDSEHYTSNMTSIAYYEDNYEDYAASSITVYSAVPSGKTVNFSYNASMSSKRQYDLTQKLNDIQINEVFQLMAGPYSKNPEEDVKKGFPDLYKKLNVGRNGVDKKVHAYMFFTPVILQYDVKEMVEIPDPDPESLIADLEAPKEAKKGEDFKVLDACRVGEKTKLAYAELYRKVDDGPKELIATWEGTGGVGKNTGQSISQFFLNECTVVYEIKGVTISGLSDTASITVNVIDGRQIGAKAVLELDPYTYEGHPADAEDWSEFTVDGDRYSAKRAYEEKLASNKFKTEGGSIKKDGYDAIVTYPKKGFYPVNLEVTIKSTREKLTDTKNIEVRKTPYVMDNLGGFQKQNRKQILTFNIATYPDKPITDYDITIKDLKSNEVISLTKDAPQENGACIKTRQVDSEVQNTYWTKLTVEFLTKYPRYSLTGEESRRFSYRIKVTDSKGDTDEAYKEFDVAPDKPPFPAINMQTVFLRAQGTNTAELKAEDASQSDGDQLLRTWSLLNYSPLDQKKIGDFTKATQAEGYENLAFGTNQAIGWKKDGVGKTAIKLHVKDIWIEPTLEEYITPADYLEGEITADTEVINIAPQVSIEPLETLKANIAILVKKNQYSKFKNAGNELNAALLEKGLDGQVSLIPVAETSEETGVTSRLSIPNADGTGGVRIADSKYIYFIAPVILGDGTANGGKIQAVDEDGKTAWSYLLPEKSTYYHKLYIDQKEKYLVYSYGYDSTADSSGKYTLLFDSQTGALLATLPEVSFSSGSKVFLSGDGNQLYIADEKGIQRLAFKTGKLTRILKEELYEPRIEKGKLGFIGKMADAKYYIGRLDLTSEELDKTALPMLDYKNPLNLDGMSSLKPVDWDGEGRVLVVRRFDEYSDGANGGEVWILNSKTQSQTHVHRGVGDDKGWNAFLIKDKDGIADYFGISYGHKGTSKFYNDVELYKSDVEKASESPLVASWDSGKVGTTKLANRGYYDRDQGLIYAVGVEYYGRVWVYNLNTGKWEVESGSLGNLGLEDLSNSITSNLEVFDGRLVNMYYGQDLSSAPMYLFTQSKLPITAEQSAYNGLAKQGEFESRAENYVVNLAFEEPMEKVRRYAQQQGAALLDMDLGGKIADIAEQIAELGKQAKYRLHLIGGGSGNTASAWKDFVLEGNTQYEYSYDMQVVSGSAVDVFQAEKNPAETVNGTPVYKEIVYQADLTNGESSYITDGFVTYEKGVWFNRSKYGENGYGGGQTSKSGNTGGPSLSFTMEKDGYLQLDMANDCYGYNSYSRSVWVDGLLAAQQTGDTQDYGKQKTTFFIFLTAGKHKVESTAEDNDVHNVMKAIEIGYFSSEDNTMSKEVLTSSPGDTIQRVTGQFTSPKVVTYSQQESASLRVINLWDLQNAGNVSLRDCGNGWVSISGDGQSVTTGCNHYSSSAPVICYIDITAPADKMLWISYNQEVKLLGPSEKFSAKYSVKGGLSYTHIKDFKAVEIPLGTLDISAASPVSLSEKSPCIKYTIKNEDSNLFYKMSLSGSTALLSKCQTRYAPDISARLSFTAPASSSLGSILLSDFTLKSVYSKLNAKGTVYENRFNHEDSLEGWQTSVKGSGRAEMALAEPGKKEEDAPLVYKKGQLVKYNIYYSDYEADLSKSGYWLYAHTPYNDGEHPEAAILYDEDGNIKSICGQAVTPGAVTIDDALSIAKRKGLKILEAPIDRFYVDGKYTVYHWEYDDTSRGLVSGGYPAYDKESNTADLTFYVEGRATAPWITGISTSPAKVTENNYFSINIGIDDLEKDVLSLTTEVYKDKKLIYTHRKKNILPLDDKGREVEFGGYEYYGQVYTNDPNTGQAKYFNAYRYVDQFMAKTGEVVRGYNETTRKIESIAVSEKGDPIKYPVINTGALPDKALAGTYEVVCTVRDQTGAGLGTYKFIVVSEGKIIGEVYHTEQWDINRKKYNLGRFKEEINRSIAYSDYLKLKEPRTRGTNVFWSGEKFMLQAAVAGSPTKVTCAINGTSYSTAMKNSGKKNAAGETIYTGSLWDKAMISKWGRKEPVELTFTFTASYSGGITKRHEVNVIVDNMDDYWKLHRVF</sequence>
<organism evidence="1 2">
    <name type="scientific">Aminipila butyrica</name>
    <dbReference type="NCBI Taxonomy" id="433296"/>
    <lineage>
        <taxon>Bacteria</taxon>
        <taxon>Bacillati</taxon>
        <taxon>Bacillota</taxon>
        <taxon>Clostridia</taxon>
        <taxon>Peptostreptococcales</taxon>
        <taxon>Anaerovoracaceae</taxon>
        <taxon>Aminipila</taxon>
    </lineage>
</organism>
<reference evidence="1 2" key="1">
    <citation type="submission" date="2020-02" db="EMBL/GenBank/DDBJ databases">
        <authorList>
            <person name="Kim Y.B."/>
            <person name="Roh S.W."/>
        </authorList>
    </citation>
    <scope>NUCLEOTIDE SEQUENCE [LARGE SCALE GENOMIC DNA]</scope>
    <source>
        <strain evidence="1 2">DSM 103574</strain>
    </source>
</reference>